<dbReference type="Gramene" id="ORUFI08G14010.1">
    <property type="protein sequence ID" value="ORUFI08G14010.1"/>
    <property type="gene ID" value="ORUFI08G14010"/>
</dbReference>
<evidence type="ECO:0000313" key="2">
    <source>
        <dbReference type="Proteomes" id="UP000008022"/>
    </source>
</evidence>
<dbReference type="Proteomes" id="UP000008022">
    <property type="component" value="Unassembled WGS sequence"/>
</dbReference>
<dbReference type="AlphaFoldDB" id="A0A0E0QI38"/>
<name>A0A0E0QI38_ORYRU</name>
<reference evidence="2" key="1">
    <citation type="submission" date="2013-06" db="EMBL/GenBank/DDBJ databases">
        <authorList>
            <person name="Zhao Q."/>
        </authorList>
    </citation>
    <scope>NUCLEOTIDE SEQUENCE</scope>
    <source>
        <strain evidence="2">cv. W1943</strain>
    </source>
</reference>
<accession>A0A0E0QI38</accession>
<dbReference type="HOGENOM" id="CLU_2531457_0_0_1"/>
<dbReference type="EnsemblPlants" id="ORUFI08G14010.1">
    <property type="protein sequence ID" value="ORUFI08G14010.1"/>
    <property type="gene ID" value="ORUFI08G14010"/>
</dbReference>
<organism evidence="1 2">
    <name type="scientific">Oryza rufipogon</name>
    <name type="common">Brownbeard rice</name>
    <name type="synonym">Asian wild rice</name>
    <dbReference type="NCBI Taxonomy" id="4529"/>
    <lineage>
        <taxon>Eukaryota</taxon>
        <taxon>Viridiplantae</taxon>
        <taxon>Streptophyta</taxon>
        <taxon>Embryophyta</taxon>
        <taxon>Tracheophyta</taxon>
        <taxon>Spermatophyta</taxon>
        <taxon>Magnoliopsida</taxon>
        <taxon>Liliopsida</taxon>
        <taxon>Poales</taxon>
        <taxon>Poaceae</taxon>
        <taxon>BOP clade</taxon>
        <taxon>Oryzoideae</taxon>
        <taxon>Oryzeae</taxon>
        <taxon>Oryzinae</taxon>
        <taxon>Oryza</taxon>
    </lineage>
</organism>
<protein>
    <submittedName>
        <fullName evidence="1">Uncharacterized protein</fullName>
    </submittedName>
</protein>
<reference evidence="1" key="2">
    <citation type="submission" date="2015-06" db="UniProtKB">
        <authorList>
            <consortium name="EnsemblPlants"/>
        </authorList>
    </citation>
    <scope>IDENTIFICATION</scope>
</reference>
<sequence>MAHCRGLRQRPALRAPVAAPPVPRHIVLLQPLLRLSGFTRHRSLLEGVWDTCLCGAHDGGWVTVAVDPCAVARIRGRPSTSSPA</sequence>
<keyword evidence="2" id="KW-1185">Reference proteome</keyword>
<evidence type="ECO:0000313" key="1">
    <source>
        <dbReference type="EnsemblPlants" id="ORUFI08G14010.1"/>
    </source>
</evidence>
<proteinExistence type="predicted"/>